<keyword evidence="5" id="KW-1168">Fusion of virus membrane with host membrane</keyword>
<feature type="domain" description="Phlebovirus glycoprotein G2 fusion" evidence="25">
    <location>
        <begin position="797"/>
        <end position="1117"/>
    </location>
</feature>
<evidence type="ECO:0000256" key="1">
    <source>
        <dbReference type="ARBA" id="ARBA00004244"/>
    </source>
</evidence>
<dbReference type="RefSeq" id="YP_010086104.1">
    <property type="nucleotide sequence ID" value="NC_055329.1"/>
</dbReference>
<evidence type="ECO:0000313" key="29">
    <source>
        <dbReference type="Proteomes" id="UP000137097"/>
    </source>
</evidence>
<keyword evidence="17" id="KW-1015">Disulfide bond</keyword>
<keyword evidence="16 23" id="KW-0472">Membrane</keyword>
<dbReference type="KEGG" id="vg:65101225"/>
<evidence type="ECO:0000256" key="20">
    <source>
        <dbReference type="ARBA" id="ARBA00023296"/>
    </source>
</evidence>
<dbReference type="Proteomes" id="UP000137097">
    <property type="component" value="Genome"/>
</dbReference>
<feature type="transmembrane region" description="Helical" evidence="23">
    <location>
        <begin position="1266"/>
        <end position="1286"/>
    </location>
</feature>
<feature type="domain" description="Phlebovirus glycoprotein G2 C-terminal" evidence="27">
    <location>
        <begin position="1134"/>
        <end position="1299"/>
    </location>
</feature>
<keyword evidence="10" id="KW-0732">Signal</keyword>
<keyword evidence="13" id="KW-0946">Virion</keyword>
<accession>I1T324</accession>
<keyword evidence="18" id="KW-0325">Glycoprotein</keyword>
<dbReference type="Pfam" id="PF07245">
    <property type="entry name" value="Phlebovirus_G2"/>
    <property type="match status" value="1"/>
</dbReference>
<dbReference type="InterPro" id="IPR009879">
    <property type="entry name" value="Phlebovirus_NSM"/>
</dbReference>
<dbReference type="Gene3D" id="2.60.40.3770">
    <property type="match status" value="1"/>
</dbReference>
<name>I1T324_9VIRU</name>
<evidence type="ECO:0000256" key="9">
    <source>
        <dbReference type="ARBA" id="ARBA00022692"/>
    </source>
</evidence>
<evidence type="ECO:0000256" key="18">
    <source>
        <dbReference type="ARBA" id="ARBA00023180"/>
    </source>
</evidence>
<dbReference type="InterPro" id="IPR043603">
    <property type="entry name" value="Phlebo_G2_C"/>
</dbReference>
<evidence type="ECO:0000256" key="12">
    <source>
        <dbReference type="ARBA" id="ARBA00022812"/>
    </source>
</evidence>
<dbReference type="GeneID" id="65101225"/>
<evidence type="ECO:0000256" key="10">
    <source>
        <dbReference type="ARBA" id="ARBA00022729"/>
    </source>
</evidence>
<keyword evidence="9 23" id="KW-0812">Transmembrane</keyword>
<evidence type="ECO:0000256" key="22">
    <source>
        <dbReference type="ARBA" id="ARBA00033745"/>
    </source>
</evidence>
<keyword evidence="6" id="KW-1170">Fusion of virus membrane with host endosomal membrane</keyword>
<dbReference type="GO" id="GO:0039654">
    <property type="term" value="P:fusion of virus membrane with host endosome membrane"/>
    <property type="evidence" value="ECO:0007669"/>
    <property type="project" value="UniProtKB-KW"/>
</dbReference>
<evidence type="ECO:0000259" key="27">
    <source>
        <dbReference type="Pfam" id="PF19019"/>
    </source>
</evidence>
<dbReference type="InterPro" id="IPR009878">
    <property type="entry name" value="Phlebovirus_G2_fusion"/>
</dbReference>
<keyword evidence="19" id="KW-1038">Host endoplasmic reticulum</keyword>
<evidence type="ECO:0000259" key="25">
    <source>
        <dbReference type="Pfam" id="PF07245"/>
    </source>
</evidence>
<dbReference type="InterPro" id="IPR010826">
    <property type="entry name" value="Phlebovirus_G1"/>
</dbReference>
<dbReference type="Gene3D" id="2.60.98.50">
    <property type="match status" value="3"/>
</dbReference>
<evidence type="ECO:0000256" key="11">
    <source>
        <dbReference type="ARBA" id="ARBA00022804"/>
    </source>
</evidence>
<evidence type="ECO:0000256" key="14">
    <source>
        <dbReference type="ARBA" id="ARBA00022870"/>
    </source>
</evidence>
<feature type="transmembrane region" description="Helical" evidence="23">
    <location>
        <begin position="697"/>
        <end position="720"/>
    </location>
</feature>
<protein>
    <recommendedName>
        <fullName evidence="4">Envelopment polyprotein</fullName>
    </recommendedName>
    <alternativeName>
        <fullName evidence="21">M polyprotein</fullName>
    </alternativeName>
</protein>
<dbReference type="GO" id="GO:0046718">
    <property type="term" value="P:symbiont entry into host cell"/>
    <property type="evidence" value="ECO:0007669"/>
    <property type="project" value="UniProtKB-KW"/>
</dbReference>
<evidence type="ECO:0000313" key="28">
    <source>
        <dbReference type="EMBL" id="AEL29641.1"/>
    </source>
</evidence>
<evidence type="ECO:0000256" key="5">
    <source>
        <dbReference type="ARBA" id="ARBA00022506"/>
    </source>
</evidence>
<feature type="domain" description="Phlebovirus glycoprotein G1" evidence="24">
    <location>
        <begin position="267"/>
        <end position="790"/>
    </location>
</feature>
<dbReference type="GO" id="GO:0044167">
    <property type="term" value="C:host cell endoplasmic reticulum membrane"/>
    <property type="evidence" value="ECO:0007669"/>
    <property type="project" value="UniProtKB-SubCell"/>
</dbReference>
<evidence type="ECO:0000256" key="7">
    <source>
        <dbReference type="ARBA" id="ARBA00022581"/>
    </source>
</evidence>
<evidence type="ECO:0000256" key="16">
    <source>
        <dbReference type="ARBA" id="ARBA00023136"/>
    </source>
</evidence>
<evidence type="ECO:0000256" key="8">
    <source>
        <dbReference type="ARBA" id="ARBA00022595"/>
    </source>
</evidence>
<keyword evidence="8" id="KW-1162">Viral penetration into host cytoplasm</keyword>
<evidence type="ECO:0000256" key="4">
    <source>
        <dbReference type="ARBA" id="ARBA00015294"/>
    </source>
</evidence>
<dbReference type="GO" id="GO:0019062">
    <property type="term" value="P:virion attachment to host cell"/>
    <property type="evidence" value="ECO:0007669"/>
    <property type="project" value="UniProtKB-KW"/>
</dbReference>
<comment type="similarity">
    <text evidence="22">Belongs to the phlebovirus envelope glycoprotein family.</text>
</comment>
<dbReference type="GO" id="GO:0016020">
    <property type="term" value="C:membrane"/>
    <property type="evidence" value="ECO:0007669"/>
    <property type="project" value="InterPro"/>
</dbReference>
<keyword evidence="11" id="KW-1161">Viral attachment to host cell</keyword>
<dbReference type="Pfam" id="PF07246">
    <property type="entry name" value="Phlebovirus_NSM"/>
    <property type="match status" value="1"/>
</dbReference>
<evidence type="ECO:0000256" key="13">
    <source>
        <dbReference type="ARBA" id="ARBA00022844"/>
    </source>
</evidence>
<reference evidence="28 29" key="1">
    <citation type="submission" date="2010-06" db="EMBL/GenBank/DDBJ databases">
        <title>Genetic diversity of the Phlebovirus genus.</title>
        <authorList>
            <person name="Palacios G."/>
            <person name="Savji N."/>
            <person name="Sze W."/>
            <person name="Hutchinson S."/>
            <person name="Tesh R."/>
            <person name="Travassos da Rosa A."/>
            <person name="Lipkin W."/>
        </authorList>
    </citation>
    <scope>NUCLEOTIDE SEQUENCE [LARGE SCALE GENOMIC DNA]</scope>
</reference>
<dbReference type="Pfam" id="PF19019">
    <property type="entry name" value="Phlebo_G2_C"/>
    <property type="match status" value="1"/>
</dbReference>
<dbReference type="GO" id="GO:0055036">
    <property type="term" value="C:virion membrane"/>
    <property type="evidence" value="ECO:0007669"/>
    <property type="project" value="UniProtKB-SubCell"/>
</dbReference>
<evidence type="ECO:0000256" key="15">
    <source>
        <dbReference type="ARBA" id="ARBA00022989"/>
    </source>
</evidence>
<dbReference type="EMBL" id="HM566146">
    <property type="protein sequence ID" value="AEL29641.1"/>
    <property type="molecule type" value="Genomic_RNA"/>
</dbReference>
<proteinExistence type="inferred from homology"/>
<evidence type="ECO:0000256" key="17">
    <source>
        <dbReference type="ARBA" id="ARBA00023157"/>
    </source>
</evidence>
<keyword evidence="7" id="KW-0945">Host-virus interaction</keyword>
<evidence type="ECO:0000256" key="23">
    <source>
        <dbReference type="SAM" id="Phobius"/>
    </source>
</evidence>
<sequence>MYIEIVSVMLLASTVYCAYILTASRPKGTTKICLSNLTPYNSLTSYWNNLNSDLENGDRQCSVGTSGMSYTTNSTIMSLIREVQISQAHITLTCKPLEAEDEKISMRFDGLADDFHYPSVLNCENSSLSLGPIPNIVPDMGDLIREDANDKIGFLRDRLASMEERLVSETKLLEAEREIRNQELNDHSERYHFNDVRLKAHEDDIKDKDDKISEQKHIIAMLSKNITILHDKLNKMSINPRAEMKVIPTVVSVALLSSSLTSAALSPHIRNRIGDGKYKLEDTDEESCRPVTYGSICPGFDLLTRSPHYPFFKSHYFHRSMLEALNDNIITKSDSAICTINSSKGVNCHEEKQYLKMMCPNQFRSAHYLDLKGKIRAVKCEEGYELTEDCFHCRKIKPDTGKPLWKSSIALQDVVCQQGASTYSGPIVSPKEYCSIGGKKYKKCDSHSTKIETVPFVTFQSVGKMYLESLQVRNTETMSKESFICYDHMGQVNGQSTGQADSRLLKKFDISKCKNVDDTKSDICSGDELFCSAFQCSGENPVAQCIIAPGSGPLEVNINGVWLKPICVGFEKTIVKKENKRQVINQQSSCSNCLTSCLQEGILVRSTGFKMISAVACSHGSCSSVAQQPSTEIMIPYPGMMASAGGTVGIHVSHDDNSVSAKLSASCPPQDQCKAHSCSFCVEAIINYQCHSLISGFMVFCFVFSLLLMVVILIINILKALRVSPKVLKKPLLWVLALLRWMASRILLFFHVRLVDLNQQIGWNGEVVVEQARPGRITRYMYTVGLLMSLITLVTPCSEVAVASSKMTRCSTKGSKTTCKVSGSVLLRAGVIGSEACLLIKGHSDTQKTLLSIRTESSEIVCREGQSFWTGQFVSKCMSSRRCHGVGECIDQMCQEWKQNVTSSEFSSISKNERMSENVCIEQCGGLGCSCFNINPSCLFVHAELMSTRKEAVRVFNCIDWVHKLNFVVTDAQGQSEKVSLGSMSSKMFKWGTMTLSLDAEAITGSNSLLFMQNHNGGFALSDEQFSDIAREGYIGEIRCSSESAVISAHSSCKRAPNLIKYRPILDIAECSTNLIDPFSMFLRGSLPQTRNGKTFTATKDSKSVQALANAQINAQISLNIDDYDIEFKEDAPSCEAVFLNVSGCYSCNLGAQVCIKVSISEQGVFHAHSADNVVQIGFHVLASRKEYCQIVHFDSPHIDISLMYSCGLDERPIELKGSLIAIMPYDLRNNTVGASTVVNPRQGSWSFSNWAGGLISWIGGPLKSIFLIMVYIVASILGILVFLYISKRLISSAIMKLIARKTK</sequence>
<evidence type="ECO:0000256" key="3">
    <source>
        <dbReference type="ARBA" id="ARBA00004563"/>
    </source>
</evidence>
<keyword evidence="14" id="KW-1043">Host membrane</keyword>
<dbReference type="Pfam" id="PF07243">
    <property type="entry name" value="Phlebovirus_G1"/>
    <property type="match status" value="1"/>
</dbReference>
<evidence type="ECO:0000256" key="21">
    <source>
        <dbReference type="ARBA" id="ARBA00031199"/>
    </source>
</evidence>
<dbReference type="GO" id="GO:0044178">
    <property type="term" value="C:host cell Golgi membrane"/>
    <property type="evidence" value="ECO:0007669"/>
    <property type="project" value="UniProtKB-SubCell"/>
</dbReference>
<organism evidence="28 29">
    <name type="scientific">Chagres virus</name>
    <dbReference type="NCBI Taxonomy" id="629727"/>
    <lineage>
        <taxon>Viruses</taxon>
        <taxon>Riboviria</taxon>
        <taxon>Orthornavirae</taxon>
        <taxon>Negarnaviricota</taxon>
        <taxon>Polyploviricotina</taxon>
        <taxon>Bunyaviricetes</taxon>
        <taxon>Hareavirales</taxon>
        <taxon>Phenuiviridae</taxon>
        <taxon>Phlebovirus</taxon>
        <taxon>Phlebovirus chagresense</taxon>
    </lineage>
</organism>
<keyword evidence="15 23" id="KW-1133">Transmembrane helix</keyword>
<evidence type="ECO:0000256" key="6">
    <source>
        <dbReference type="ARBA" id="ARBA00022510"/>
    </source>
</evidence>
<comment type="subcellular location">
    <subcellularLocation>
        <location evidence="1">Host Golgi apparatus membrane</location>
        <topology evidence="1">Single-pass type I membrane protein</topology>
    </subcellularLocation>
    <subcellularLocation>
        <location evidence="2">Host endoplasmic reticulum membrane</location>
        <topology evidence="2">Single-pass type I membrane protein</topology>
    </subcellularLocation>
    <subcellularLocation>
        <location evidence="3">Virion membrane</location>
        <topology evidence="3">Single-pass type I membrane protein</topology>
    </subcellularLocation>
</comment>
<keyword evidence="29" id="KW-1185">Reference proteome</keyword>
<evidence type="ECO:0000259" key="26">
    <source>
        <dbReference type="Pfam" id="PF07246"/>
    </source>
</evidence>
<evidence type="ECO:0000256" key="19">
    <source>
        <dbReference type="ARBA" id="ARBA00023184"/>
    </source>
</evidence>
<keyword evidence="12" id="KW-1040">Host Golgi apparatus</keyword>
<keyword evidence="20" id="KW-1160">Virus entry into host cell</keyword>
<evidence type="ECO:0000256" key="2">
    <source>
        <dbReference type="ARBA" id="ARBA00004482"/>
    </source>
</evidence>
<feature type="domain" description="Phlebovirus nonstructural NS-M" evidence="26">
    <location>
        <begin position="5"/>
        <end position="262"/>
    </location>
</feature>
<evidence type="ECO:0000259" key="24">
    <source>
        <dbReference type="Pfam" id="PF07243"/>
    </source>
</evidence>